<dbReference type="EMBL" id="JABSTV010001250">
    <property type="protein sequence ID" value="KAH7956805.1"/>
    <property type="molecule type" value="Genomic_DNA"/>
</dbReference>
<reference evidence="4" key="2">
    <citation type="submission" date="2021-09" db="EMBL/GenBank/DDBJ databases">
        <authorList>
            <person name="Jia N."/>
            <person name="Wang J."/>
            <person name="Shi W."/>
            <person name="Du L."/>
            <person name="Sun Y."/>
            <person name="Zhan W."/>
            <person name="Jiang J."/>
            <person name="Wang Q."/>
            <person name="Zhang B."/>
            <person name="Ji P."/>
            <person name="Sakyi L.B."/>
            <person name="Cui X."/>
            <person name="Yuan T."/>
            <person name="Jiang B."/>
            <person name="Yang W."/>
            <person name="Lam T.T.-Y."/>
            <person name="Chang Q."/>
            <person name="Ding S."/>
            <person name="Wang X."/>
            <person name="Zhu J."/>
            <person name="Ruan X."/>
            <person name="Zhao L."/>
            <person name="Wei J."/>
            <person name="Que T."/>
            <person name="Du C."/>
            <person name="Cheng J."/>
            <person name="Dai P."/>
            <person name="Han X."/>
            <person name="Huang E."/>
            <person name="Gao Y."/>
            <person name="Liu J."/>
            <person name="Shao H."/>
            <person name="Ye R."/>
            <person name="Li L."/>
            <person name="Wei W."/>
            <person name="Wang X."/>
            <person name="Wang C."/>
            <person name="Huo Q."/>
            <person name="Li W."/>
            <person name="Guo W."/>
            <person name="Chen H."/>
            <person name="Chen S."/>
            <person name="Zhou L."/>
            <person name="Zhou L."/>
            <person name="Ni X."/>
            <person name="Tian J."/>
            <person name="Zhou Y."/>
            <person name="Sheng Y."/>
            <person name="Liu T."/>
            <person name="Pan Y."/>
            <person name="Xia L."/>
            <person name="Li J."/>
            <person name="Zhao F."/>
            <person name="Cao W."/>
        </authorList>
    </citation>
    <scope>NUCLEOTIDE SEQUENCE</scope>
    <source>
        <strain evidence="4">Rsan-2018</strain>
        <tissue evidence="4">Larvae</tissue>
    </source>
</reference>
<feature type="compositionally biased region" description="Basic and acidic residues" evidence="2">
    <location>
        <begin position="155"/>
        <end position="166"/>
    </location>
</feature>
<protein>
    <recommendedName>
        <fullName evidence="3">CCHC-type domain-containing protein</fullName>
    </recommendedName>
</protein>
<comment type="caution">
    <text evidence="4">The sequence shown here is derived from an EMBL/GenBank/DDBJ whole genome shotgun (WGS) entry which is preliminary data.</text>
</comment>
<name>A0A9D4PVY5_RHISA</name>
<dbReference type="AlphaFoldDB" id="A0A9D4PVY5"/>
<dbReference type="GO" id="GO:0003676">
    <property type="term" value="F:nucleic acid binding"/>
    <property type="evidence" value="ECO:0007669"/>
    <property type="project" value="InterPro"/>
</dbReference>
<feature type="compositionally biased region" description="Polar residues" evidence="2">
    <location>
        <begin position="167"/>
        <end position="180"/>
    </location>
</feature>
<sequence length="838" mass="92813">MRNGTHHGKRRTAVVATPPAAGSVNVKVEPLEQPPFPPSSLTRLFDGPVSWPSGENLEKYSPEGTPSSQVLLPSTWSFPDYAPPCVQSSYGTNSAYPTPVYYIPYVNQLTPLQDSQLQPSVVASSFAASRYADSSGQQETRGADEFSDGQETVQDAERVECDRFKTSPDNMDPNAQNTRFNVDDVHKPRRRGSSPPVLRTDSPRTIAYCYERGLGDSTEKSGHYFASPSTVQGRIKGVPVFIQSKRPDGALLELHPVDLFVAVSMISGTAPSQYSITPTGYLLLDMPSLEGVNRLLQSDHLCGVEIRVSIPDAYQKSSSVIRGVPTSYPEEELLDMLRPQGVINVKRIVKYTVPSTAGEGEVTKKHTGKVVLTFPRSLERPIKVEIGEAKYKLREFVDRPARCYKCQRLGHVSRHCASRLRCKRCCGPHDIKECPRDRPRRCANCGGPHYPSYKGCRAYAQMLRSLSTSGAQLDDSQPTAYAVHILRQTLGLSGDDTNVPDADDAYDGAEPTFSDDAKLRRDVESLDELALKLEDLAATLRDALQRASAQSPSLADRRAQGAHYIVRFQLPIVAVVQETGCSPTLAGYSVYEGLNERKVAVLVAKVVTASRHDTDVTDIDHPAQPAESQLSYLLGKAEQAASKKGLVILGYFIAWHKSWGYVSETQKGKVIAREADRRMISLITGHTQPTLVGNSINRDSCPNLAFVKGVREARWENDVETPSSDHYCILRIQSETLPIGKRKKHGQAWLRDWEADSKTRVESEYTQIADIKSWVADPTKTKSETRKTTQRIAHRFQGTDREMLENIKPRYTSRCDGYLLHIAHMGDANPALDEPITT</sequence>
<dbReference type="VEuPathDB" id="VectorBase:RSAN_046074"/>
<proteinExistence type="predicted"/>
<keyword evidence="1" id="KW-0479">Metal-binding</keyword>
<dbReference type="InterPro" id="IPR036691">
    <property type="entry name" value="Endo/exonu/phosph_ase_sf"/>
</dbReference>
<feature type="region of interest" description="Disordered" evidence="2">
    <location>
        <begin position="132"/>
        <end position="201"/>
    </location>
</feature>
<keyword evidence="1" id="KW-0862">Zinc</keyword>
<evidence type="ECO:0000256" key="1">
    <source>
        <dbReference type="PROSITE-ProRule" id="PRU00047"/>
    </source>
</evidence>
<evidence type="ECO:0000256" key="2">
    <source>
        <dbReference type="SAM" id="MobiDB-lite"/>
    </source>
</evidence>
<evidence type="ECO:0000259" key="3">
    <source>
        <dbReference type="PROSITE" id="PS50158"/>
    </source>
</evidence>
<dbReference type="SUPFAM" id="SSF56219">
    <property type="entry name" value="DNase I-like"/>
    <property type="match status" value="1"/>
</dbReference>
<dbReference type="Gene3D" id="3.60.10.10">
    <property type="entry name" value="Endonuclease/exonuclease/phosphatase"/>
    <property type="match status" value="1"/>
</dbReference>
<organism evidence="4 5">
    <name type="scientific">Rhipicephalus sanguineus</name>
    <name type="common">Brown dog tick</name>
    <name type="synonym">Ixodes sanguineus</name>
    <dbReference type="NCBI Taxonomy" id="34632"/>
    <lineage>
        <taxon>Eukaryota</taxon>
        <taxon>Metazoa</taxon>
        <taxon>Ecdysozoa</taxon>
        <taxon>Arthropoda</taxon>
        <taxon>Chelicerata</taxon>
        <taxon>Arachnida</taxon>
        <taxon>Acari</taxon>
        <taxon>Parasitiformes</taxon>
        <taxon>Ixodida</taxon>
        <taxon>Ixodoidea</taxon>
        <taxon>Ixodidae</taxon>
        <taxon>Rhipicephalinae</taxon>
        <taxon>Rhipicephalus</taxon>
        <taxon>Rhipicephalus</taxon>
    </lineage>
</organism>
<reference evidence="4" key="1">
    <citation type="journal article" date="2020" name="Cell">
        <title>Large-Scale Comparative Analyses of Tick Genomes Elucidate Their Genetic Diversity and Vector Capacities.</title>
        <authorList>
            <consortium name="Tick Genome and Microbiome Consortium (TIGMIC)"/>
            <person name="Jia N."/>
            <person name="Wang J."/>
            <person name="Shi W."/>
            <person name="Du L."/>
            <person name="Sun Y."/>
            <person name="Zhan W."/>
            <person name="Jiang J.F."/>
            <person name="Wang Q."/>
            <person name="Zhang B."/>
            <person name="Ji P."/>
            <person name="Bell-Sakyi L."/>
            <person name="Cui X.M."/>
            <person name="Yuan T.T."/>
            <person name="Jiang B.G."/>
            <person name="Yang W.F."/>
            <person name="Lam T.T."/>
            <person name="Chang Q.C."/>
            <person name="Ding S.J."/>
            <person name="Wang X.J."/>
            <person name="Zhu J.G."/>
            <person name="Ruan X.D."/>
            <person name="Zhao L."/>
            <person name="Wei J.T."/>
            <person name="Ye R.Z."/>
            <person name="Que T.C."/>
            <person name="Du C.H."/>
            <person name="Zhou Y.H."/>
            <person name="Cheng J.X."/>
            <person name="Dai P.F."/>
            <person name="Guo W.B."/>
            <person name="Han X.H."/>
            <person name="Huang E.J."/>
            <person name="Li L.F."/>
            <person name="Wei W."/>
            <person name="Gao Y.C."/>
            <person name="Liu J.Z."/>
            <person name="Shao H.Z."/>
            <person name="Wang X."/>
            <person name="Wang C.C."/>
            <person name="Yang T.C."/>
            <person name="Huo Q.B."/>
            <person name="Li W."/>
            <person name="Chen H.Y."/>
            <person name="Chen S.E."/>
            <person name="Zhou L.G."/>
            <person name="Ni X.B."/>
            <person name="Tian J.H."/>
            <person name="Sheng Y."/>
            <person name="Liu T."/>
            <person name="Pan Y.S."/>
            <person name="Xia L.Y."/>
            <person name="Li J."/>
            <person name="Zhao F."/>
            <person name="Cao W.C."/>
        </authorList>
    </citation>
    <scope>NUCLEOTIDE SEQUENCE</scope>
    <source>
        <strain evidence="4">Rsan-2018</strain>
    </source>
</reference>
<gene>
    <name evidence="4" type="ORF">HPB52_012799</name>
</gene>
<accession>A0A9D4PVY5</accession>
<dbReference type="VEuPathDB" id="VectorBase:RSAN_055288"/>
<dbReference type="PROSITE" id="PS50158">
    <property type="entry name" value="ZF_CCHC"/>
    <property type="match status" value="1"/>
</dbReference>
<feature type="domain" description="CCHC-type" evidence="3">
    <location>
        <begin position="402"/>
        <end position="416"/>
    </location>
</feature>
<evidence type="ECO:0000313" key="5">
    <source>
        <dbReference type="Proteomes" id="UP000821837"/>
    </source>
</evidence>
<keyword evidence="1" id="KW-0863">Zinc-finger</keyword>
<dbReference type="Proteomes" id="UP000821837">
    <property type="component" value="Unassembled WGS sequence"/>
</dbReference>
<dbReference type="GO" id="GO:0008270">
    <property type="term" value="F:zinc ion binding"/>
    <property type="evidence" value="ECO:0007669"/>
    <property type="project" value="UniProtKB-KW"/>
</dbReference>
<dbReference type="InterPro" id="IPR001878">
    <property type="entry name" value="Znf_CCHC"/>
</dbReference>
<keyword evidence="5" id="KW-1185">Reference proteome</keyword>
<evidence type="ECO:0000313" key="4">
    <source>
        <dbReference type="EMBL" id="KAH7956805.1"/>
    </source>
</evidence>